<dbReference type="Proteomes" id="UP000197138">
    <property type="component" value="Unassembled WGS sequence"/>
</dbReference>
<keyword evidence="1" id="KW-0732">Signal</keyword>
<accession>A0A218W3D7</accession>
<gene>
    <name evidence="2" type="ORF">CDL15_Pgr000598</name>
</gene>
<reference evidence="3" key="1">
    <citation type="journal article" date="2017" name="Plant J.">
        <title>The pomegranate (Punica granatum L.) genome and the genomics of punicalagin biosynthesis.</title>
        <authorList>
            <person name="Qin G."/>
            <person name="Xu C."/>
            <person name="Ming R."/>
            <person name="Tang H."/>
            <person name="Guyot R."/>
            <person name="Kramer E.M."/>
            <person name="Hu Y."/>
            <person name="Yi X."/>
            <person name="Qi Y."/>
            <person name="Xu X."/>
            <person name="Gao Z."/>
            <person name="Pan H."/>
            <person name="Jian J."/>
            <person name="Tian Y."/>
            <person name="Yue Z."/>
            <person name="Xu Y."/>
        </authorList>
    </citation>
    <scope>NUCLEOTIDE SEQUENCE [LARGE SCALE GENOMIC DNA]</scope>
    <source>
        <strain evidence="3">cv. Dabenzi</strain>
    </source>
</reference>
<protein>
    <recommendedName>
        <fullName evidence="4">PAR1 protein</fullName>
    </recommendedName>
</protein>
<evidence type="ECO:0000313" key="3">
    <source>
        <dbReference type="Proteomes" id="UP000197138"/>
    </source>
</evidence>
<name>A0A218W3D7_PUNGR</name>
<dbReference type="AlphaFoldDB" id="A0A218W3D7"/>
<dbReference type="Pfam" id="PF06521">
    <property type="entry name" value="PAR1"/>
    <property type="match status" value="1"/>
</dbReference>
<feature type="chain" id="PRO_5012171449" description="PAR1 protein" evidence="1">
    <location>
        <begin position="25"/>
        <end position="174"/>
    </location>
</feature>
<evidence type="ECO:0008006" key="4">
    <source>
        <dbReference type="Google" id="ProtNLM"/>
    </source>
</evidence>
<sequence>MAFSSKSSMLLLFFSALCLHSAMAGGITCEEIPTDMCAFAVASLGKRCALETAVGQEGGGVEYQCMTSEVVVENVSVVGYVESDRCVAACGVDRRSVGISSDALLEPPFIARLCSPDCYDNCPNIVDLYFNLAAGEGAYLPDFCNSHRENPHRTMIELSSSGAALAPAPAPAPM</sequence>
<dbReference type="PANTHER" id="PTHR33649:SF4">
    <property type="entry name" value="PAR1 PROTEIN"/>
    <property type="match status" value="1"/>
</dbReference>
<comment type="caution">
    <text evidence="2">The sequence shown here is derived from an EMBL/GenBank/DDBJ whole genome shotgun (WGS) entry which is preliminary data.</text>
</comment>
<evidence type="ECO:0000256" key="1">
    <source>
        <dbReference type="SAM" id="SignalP"/>
    </source>
</evidence>
<feature type="signal peptide" evidence="1">
    <location>
        <begin position="1"/>
        <end position="24"/>
    </location>
</feature>
<dbReference type="InterPro" id="IPR009489">
    <property type="entry name" value="PAR1"/>
</dbReference>
<dbReference type="PANTHER" id="PTHR33649">
    <property type="entry name" value="PAR1 PROTEIN"/>
    <property type="match status" value="1"/>
</dbReference>
<evidence type="ECO:0000313" key="2">
    <source>
        <dbReference type="EMBL" id="OWM67146.1"/>
    </source>
</evidence>
<dbReference type="EMBL" id="MTKT01005400">
    <property type="protein sequence ID" value="OWM67146.1"/>
    <property type="molecule type" value="Genomic_DNA"/>
</dbReference>
<organism evidence="2 3">
    <name type="scientific">Punica granatum</name>
    <name type="common">Pomegranate</name>
    <dbReference type="NCBI Taxonomy" id="22663"/>
    <lineage>
        <taxon>Eukaryota</taxon>
        <taxon>Viridiplantae</taxon>
        <taxon>Streptophyta</taxon>
        <taxon>Embryophyta</taxon>
        <taxon>Tracheophyta</taxon>
        <taxon>Spermatophyta</taxon>
        <taxon>Magnoliopsida</taxon>
        <taxon>eudicotyledons</taxon>
        <taxon>Gunneridae</taxon>
        <taxon>Pentapetalae</taxon>
        <taxon>rosids</taxon>
        <taxon>malvids</taxon>
        <taxon>Myrtales</taxon>
        <taxon>Lythraceae</taxon>
        <taxon>Punica</taxon>
    </lineage>
</organism>
<proteinExistence type="predicted"/>